<keyword evidence="4" id="KW-1185">Reference proteome</keyword>
<dbReference type="PANTHER" id="PTHR43677:SF11">
    <property type="entry name" value="ZINC-CONTAINING ALCOHOL DEHYDROGENASE"/>
    <property type="match status" value="1"/>
</dbReference>
<evidence type="ECO:0000256" key="1">
    <source>
        <dbReference type="SAM" id="MobiDB-lite"/>
    </source>
</evidence>
<dbReference type="InterPro" id="IPR036291">
    <property type="entry name" value="NAD(P)-bd_dom_sf"/>
</dbReference>
<gene>
    <name evidence="3" type="ORF">MKZ38_006423</name>
</gene>
<dbReference type="SUPFAM" id="SSF51735">
    <property type="entry name" value="NAD(P)-binding Rossmann-fold domains"/>
    <property type="match status" value="1"/>
</dbReference>
<reference evidence="3" key="1">
    <citation type="submission" date="2022-07" db="EMBL/GenBank/DDBJ databases">
        <title>Draft genome sequence of Zalerion maritima ATCC 34329, a (micro)plastics degrading marine fungus.</title>
        <authorList>
            <person name="Paco A."/>
            <person name="Goncalves M.F.M."/>
            <person name="Rocha-Santos T.A.P."/>
            <person name="Alves A."/>
        </authorList>
    </citation>
    <scope>NUCLEOTIDE SEQUENCE</scope>
    <source>
        <strain evidence="3">ATCC 34329</strain>
    </source>
</reference>
<feature type="region of interest" description="Disordered" evidence="1">
    <location>
        <begin position="1"/>
        <end position="27"/>
    </location>
</feature>
<dbReference type="AlphaFoldDB" id="A0AAD5RJH1"/>
<accession>A0AAD5RJH1</accession>
<dbReference type="Pfam" id="PF00107">
    <property type="entry name" value="ADH_zinc_N"/>
    <property type="match status" value="1"/>
</dbReference>
<dbReference type="GO" id="GO:0016491">
    <property type="term" value="F:oxidoreductase activity"/>
    <property type="evidence" value="ECO:0007669"/>
    <property type="project" value="TreeGrafter"/>
</dbReference>
<dbReference type="PANTHER" id="PTHR43677">
    <property type="entry name" value="SHORT-CHAIN DEHYDROGENASE/REDUCTASE"/>
    <property type="match status" value="1"/>
</dbReference>
<dbReference type="Proteomes" id="UP001201980">
    <property type="component" value="Unassembled WGS sequence"/>
</dbReference>
<dbReference type="SUPFAM" id="SSF50129">
    <property type="entry name" value="GroES-like"/>
    <property type="match status" value="1"/>
</dbReference>
<dbReference type="InterPro" id="IPR051397">
    <property type="entry name" value="Zn-ADH-like_protein"/>
</dbReference>
<sequence length="314" mass="32731">MPAAHVASWGSAPSYTTSGPDLPPPSPSQLQLKVLAIGVTHLVRGRAARLHPSAKDATLPFDPSVDGVAMDEETGDMYYVVPMAGARLLADKVNVERAHLLKLEEGTDPVAVAALVNPVSSSWMALRRRVIGGCQGATVLVLGATSTSGRAAVSVARSLGAARLVGMSRSEEKLATVEELDARIVLGADPAPLPQEVGPVDIVLDFVGGRAAVGLLASATVGPGKELQYIHIGDLAGEPEISIPARLLNSKAIRITGSGMGAWSKMDMKKEIGGLLAAVSKMQRPLDAVTAPLAEVAEVWEDQEVKTKRLVLVP</sequence>
<dbReference type="InterPro" id="IPR013149">
    <property type="entry name" value="ADH-like_C"/>
</dbReference>
<evidence type="ECO:0000313" key="3">
    <source>
        <dbReference type="EMBL" id="KAJ2895486.1"/>
    </source>
</evidence>
<proteinExistence type="predicted"/>
<feature type="domain" description="Alcohol dehydrogenase-like C-terminal" evidence="2">
    <location>
        <begin position="149"/>
        <end position="268"/>
    </location>
</feature>
<dbReference type="EMBL" id="JAKWBI020000399">
    <property type="protein sequence ID" value="KAJ2895486.1"/>
    <property type="molecule type" value="Genomic_DNA"/>
</dbReference>
<dbReference type="Gene3D" id="3.90.180.10">
    <property type="entry name" value="Medium-chain alcohol dehydrogenases, catalytic domain"/>
    <property type="match status" value="1"/>
</dbReference>
<dbReference type="InterPro" id="IPR011032">
    <property type="entry name" value="GroES-like_sf"/>
</dbReference>
<evidence type="ECO:0000259" key="2">
    <source>
        <dbReference type="Pfam" id="PF00107"/>
    </source>
</evidence>
<name>A0AAD5RJH1_9PEZI</name>
<evidence type="ECO:0000313" key="4">
    <source>
        <dbReference type="Proteomes" id="UP001201980"/>
    </source>
</evidence>
<protein>
    <recommendedName>
        <fullName evidence="2">Alcohol dehydrogenase-like C-terminal domain-containing protein</fullName>
    </recommendedName>
</protein>
<organism evidence="3 4">
    <name type="scientific">Zalerion maritima</name>
    <dbReference type="NCBI Taxonomy" id="339359"/>
    <lineage>
        <taxon>Eukaryota</taxon>
        <taxon>Fungi</taxon>
        <taxon>Dikarya</taxon>
        <taxon>Ascomycota</taxon>
        <taxon>Pezizomycotina</taxon>
        <taxon>Sordariomycetes</taxon>
        <taxon>Lulworthiomycetidae</taxon>
        <taxon>Lulworthiales</taxon>
        <taxon>Lulworthiaceae</taxon>
        <taxon>Zalerion</taxon>
    </lineage>
</organism>
<comment type="caution">
    <text evidence="3">The sequence shown here is derived from an EMBL/GenBank/DDBJ whole genome shotgun (WGS) entry which is preliminary data.</text>
</comment>